<evidence type="ECO:0000313" key="4">
    <source>
        <dbReference type="Proteomes" id="UP000053144"/>
    </source>
</evidence>
<dbReference type="InterPro" id="IPR054549">
    <property type="entry name" value="UVB_sens_RUS_dom"/>
</dbReference>
<accession>A0A0L9U643</accession>
<name>A0A0L9U643_PHAAN</name>
<comment type="similarity">
    <text evidence="1">Belongs to the RUS1 family.</text>
</comment>
<evidence type="ECO:0000313" key="3">
    <source>
        <dbReference type="EMBL" id="KOM37889.1"/>
    </source>
</evidence>
<evidence type="ECO:0000256" key="1">
    <source>
        <dbReference type="ARBA" id="ARBA00007558"/>
    </source>
</evidence>
<dbReference type="Gramene" id="KOM37889">
    <property type="protein sequence ID" value="KOM37889"/>
    <property type="gene ID" value="LR48_Vigan03g127100"/>
</dbReference>
<dbReference type="AlphaFoldDB" id="A0A0L9U643"/>
<dbReference type="InterPro" id="IPR006968">
    <property type="entry name" value="RUS_fam"/>
</dbReference>
<reference evidence="4" key="1">
    <citation type="journal article" date="2015" name="Proc. Natl. Acad. Sci. U.S.A.">
        <title>Genome sequencing of adzuki bean (Vigna angularis) provides insight into high starch and low fat accumulation and domestication.</title>
        <authorList>
            <person name="Yang K."/>
            <person name="Tian Z."/>
            <person name="Chen C."/>
            <person name="Luo L."/>
            <person name="Zhao B."/>
            <person name="Wang Z."/>
            <person name="Yu L."/>
            <person name="Li Y."/>
            <person name="Sun Y."/>
            <person name="Li W."/>
            <person name="Chen Y."/>
            <person name="Li Y."/>
            <person name="Zhang Y."/>
            <person name="Ai D."/>
            <person name="Zhao J."/>
            <person name="Shang C."/>
            <person name="Ma Y."/>
            <person name="Wu B."/>
            <person name="Wang M."/>
            <person name="Gao L."/>
            <person name="Sun D."/>
            <person name="Zhang P."/>
            <person name="Guo F."/>
            <person name="Wang W."/>
            <person name="Li Y."/>
            <person name="Wang J."/>
            <person name="Varshney R.K."/>
            <person name="Wang J."/>
            <person name="Ling H.Q."/>
            <person name="Wan P."/>
        </authorList>
    </citation>
    <scope>NUCLEOTIDE SEQUENCE</scope>
    <source>
        <strain evidence="4">cv. Jingnong 6</strain>
    </source>
</reference>
<protein>
    <recommendedName>
        <fullName evidence="2">Protein root UVB sensitive/RUS domain-containing protein</fullName>
    </recommendedName>
</protein>
<proteinExistence type="inferred from homology"/>
<feature type="domain" description="Protein root UVB sensitive/RUS" evidence="2">
    <location>
        <begin position="107"/>
        <end position="198"/>
    </location>
</feature>
<dbReference type="Proteomes" id="UP000053144">
    <property type="component" value="Chromosome 3"/>
</dbReference>
<dbReference type="Pfam" id="PF04884">
    <property type="entry name" value="UVB_sens_prot"/>
    <property type="match status" value="1"/>
</dbReference>
<evidence type="ECO:0000259" key="2">
    <source>
        <dbReference type="Pfam" id="PF04884"/>
    </source>
</evidence>
<sequence>MPFFLRLSTNHYTPWNLTNSNEPAPPTNQNLSFRRVSPLSSLRTSLDCVSDGGVAKEVPVRLPFVVVRRPTETSRFFWAGNCLQVVTVDGGAADADVDFDDRVLRVCGSVVREFFIPRGVTGNYVEYVKWKLLHRVFSSALQVLATQAMFTAMGVGFSSSLPSAAALNWVLKDGIGRLSRCIYTASLASAFDTNLKSAELKKYSDLK</sequence>
<dbReference type="STRING" id="3914.A0A0L9U643"/>
<dbReference type="PANTHER" id="PTHR12770">
    <property type="entry name" value="RUS1 FAMILY PROTEIN C16ORF58"/>
    <property type="match status" value="1"/>
</dbReference>
<organism evidence="3 4">
    <name type="scientific">Phaseolus angularis</name>
    <name type="common">Azuki bean</name>
    <name type="synonym">Vigna angularis</name>
    <dbReference type="NCBI Taxonomy" id="3914"/>
    <lineage>
        <taxon>Eukaryota</taxon>
        <taxon>Viridiplantae</taxon>
        <taxon>Streptophyta</taxon>
        <taxon>Embryophyta</taxon>
        <taxon>Tracheophyta</taxon>
        <taxon>Spermatophyta</taxon>
        <taxon>Magnoliopsida</taxon>
        <taxon>eudicotyledons</taxon>
        <taxon>Gunneridae</taxon>
        <taxon>Pentapetalae</taxon>
        <taxon>rosids</taxon>
        <taxon>fabids</taxon>
        <taxon>Fabales</taxon>
        <taxon>Fabaceae</taxon>
        <taxon>Papilionoideae</taxon>
        <taxon>50 kb inversion clade</taxon>
        <taxon>NPAAA clade</taxon>
        <taxon>indigoferoid/millettioid clade</taxon>
        <taxon>Phaseoleae</taxon>
        <taxon>Vigna</taxon>
    </lineage>
</organism>
<gene>
    <name evidence="3" type="ORF">LR48_Vigan03g127100</name>
</gene>
<dbReference type="EMBL" id="CM003373">
    <property type="protein sequence ID" value="KOM37889.1"/>
    <property type="molecule type" value="Genomic_DNA"/>
</dbReference>
<dbReference type="PANTHER" id="PTHR12770:SF29">
    <property type="entry name" value="PROTEIN ROOT UVB SENSITIVE 4"/>
    <property type="match status" value="1"/>
</dbReference>